<feature type="transmembrane region" description="Helical" evidence="1">
    <location>
        <begin position="46"/>
        <end position="68"/>
    </location>
</feature>
<protein>
    <submittedName>
        <fullName evidence="2">Uncharacterized protein</fullName>
    </submittedName>
</protein>
<reference evidence="2 3" key="1">
    <citation type="journal article" date="2013" name="Nat. Genet.">
        <title>The high-quality draft genome of peach (Prunus persica) identifies unique patterns of genetic diversity, domestication and genome evolution.</title>
        <authorList>
            <consortium name="International Peach Genome Initiative"/>
            <person name="Verde I."/>
            <person name="Abbott A.G."/>
            <person name="Scalabrin S."/>
            <person name="Jung S."/>
            <person name="Shu S."/>
            <person name="Marroni F."/>
            <person name="Zhebentyayeva T."/>
            <person name="Dettori M.T."/>
            <person name="Grimwood J."/>
            <person name="Cattonaro F."/>
            <person name="Zuccolo A."/>
            <person name="Rossini L."/>
            <person name="Jenkins J."/>
            <person name="Vendramin E."/>
            <person name="Meisel L.A."/>
            <person name="Decroocq V."/>
            <person name="Sosinski B."/>
            <person name="Prochnik S."/>
            <person name="Mitros T."/>
            <person name="Policriti A."/>
            <person name="Cipriani G."/>
            <person name="Dondini L."/>
            <person name="Ficklin S."/>
            <person name="Goodstein D.M."/>
            <person name="Xuan P."/>
            <person name="Del Fabbro C."/>
            <person name="Aramini V."/>
            <person name="Copetti D."/>
            <person name="Gonzalez S."/>
            <person name="Horner D.S."/>
            <person name="Falchi R."/>
            <person name="Lucas S."/>
            <person name="Mica E."/>
            <person name="Maldonado J."/>
            <person name="Lazzari B."/>
            <person name="Bielenberg D."/>
            <person name="Pirona R."/>
            <person name="Miculan M."/>
            <person name="Barakat A."/>
            <person name="Testolin R."/>
            <person name="Stella A."/>
            <person name="Tartarini S."/>
            <person name="Tonutti P."/>
            <person name="Arus P."/>
            <person name="Orellana A."/>
            <person name="Wells C."/>
            <person name="Main D."/>
            <person name="Vizzotto G."/>
            <person name="Silva H."/>
            <person name="Salamini F."/>
            <person name="Schmutz J."/>
            <person name="Morgante M."/>
            <person name="Rokhsar D.S."/>
        </authorList>
    </citation>
    <scope>NUCLEOTIDE SEQUENCE [LARGE SCALE GENOMIC DNA]</scope>
    <source>
        <strain evidence="3">cv. Nemared</strain>
    </source>
</reference>
<dbReference type="AlphaFoldDB" id="A0A251NHW9"/>
<evidence type="ECO:0000313" key="2">
    <source>
        <dbReference type="EMBL" id="ONH98239.1"/>
    </source>
</evidence>
<evidence type="ECO:0000313" key="3">
    <source>
        <dbReference type="Proteomes" id="UP000006882"/>
    </source>
</evidence>
<organism evidence="2 3">
    <name type="scientific">Prunus persica</name>
    <name type="common">Peach</name>
    <name type="synonym">Amygdalus persica</name>
    <dbReference type="NCBI Taxonomy" id="3760"/>
    <lineage>
        <taxon>Eukaryota</taxon>
        <taxon>Viridiplantae</taxon>
        <taxon>Streptophyta</taxon>
        <taxon>Embryophyta</taxon>
        <taxon>Tracheophyta</taxon>
        <taxon>Spermatophyta</taxon>
        <taxon>Magnoliopsida</taxon>
        <taxon>eudicotyledons</taxon>
        <taxon>Gunneridae</taxon>
        <taxon>Pentapetalae</taxon>
        <taxon>rosids</taxon>
        <taxon>fabids</taxon>
        <taxon>Rosales</taxon>
        <taxon>Rosaceae</taxon>
        <taxon>Amygdaloideae</taxon>
        <taxon>Amygdaleae</taxon>
        <taxon>Prunus</taxon>
    </lineage>
</organism>
<keyword evidence="3" id="KW-1185">Reference proteome</keyword>
<gene>
    <name evidence="2" type="ORF">PRUPE_7G237600</name>
</gene>
<keyword evidence="1" id="KW-0812">Transmembrane</keyword>
<keyword evidence="1" id="KW-1133">Transmembrane helix</keyword>
<dbReference type="EMBL" id="CM007657">
    <property type="protein sequence ID" value="ONH98239.1"/>
    <property type="molecule type" value="Genomic_DNA"/>
</dbReference>
<evidence type="ECO:0000256" key="1">
    <source>
        <dbReference type="SAM" id="Phobius"/>
    </source>
</evidence>
<name>A0A251NHW9_PRUPE</name>
<sequence>MTHSVLCACETKLCNCILMWFLLRIGIPESDLCSCNCFMISSKPQLFFSLLVVIVFSAFYCLSLMHVFRTDLYDVESK</sequence>
<proteinExistence type="predicted"/>
<dbReference type="Proteomes" id="UP000006882">
    <property type="component" value="Chromosome G7"/>
</dbReference>
<accession>A0A251NHW9</accession>
<keyword evidence="1" id="KW-0472">Membrane</keyword>
<dbReference type="Gramene" id="ONH98239">
    <property type="protein sequence ID" value="ONH98239"/>
    <property type="gene ID" value="PRUPE_7G237600"/>
</dbReference>